<dbReference type="EMBL" id="CAMKVN010009550">
    <property type="protein sequence ID" value="CAI2193415.1"/>
    <property type="molecule type" value="Genomic_DNA"/>
</dbReference>
<name>A0A9W4T5S5_9GLOM</name>
<dbReference type="Pfam" id="PF20147">
    <property type="entry name" value="Crinkler"/>
    <property type="match status" value="1"/>
</dbReference>
<gene>
    <name evidence="5" type="ORF">FWILDA_LOCUS16064</name>
</gene>
<dbReference type="InterPro" id="IPR045379">
    <property type="entry name" value="Crinkler_N"/>
</dbReference>
<comment type="subcellular location">
    <subcellularLocation>
        <location evidence="1">Host cell</location>
    </subcellularLocation>
    <subcellularLocation>
        <location evidence="2">Secreted</location>
    </subcellularLocation>
</comment>
<evidence type="ECO:0000256" key="1">
    <source>
        <dbReference type="ARBA" id="ARBA00004340"/>
    </source>
</evidence>
<feature type="domain" description="Crinkler effector protein N-terminal" evidence="4">
    <location>
        <begin position="56"/>
        <end position="151"/>
    </location>
</feature>
<comment type="caution">
    <text evidence="5">The sequence shown here is derived from an EMBL/GenBank/DDBJ whole genome shotgun (WGS) entry which is preliminary data.</text>
</comment>
<keyword evidence="6" id="KW-1185">Reference proteome</keyword>
<dbReference type="Gene3D" id="3.40.50.300">
    <property type="entry name" value="P-loop containing nucleotide triphosphate hydrolases"/>
    <property type="match status" value="1"/>
</dbReference>
<evidence type="ECO:0000256" key="2">
    <source>
        <dbReference type="ARBA" id="ARBA00004613"/>
    </source>
</evidence>
<reference evidence="5" key="1">
    <citation type="submission" date="2022-08" db="EMBL/GenBank/DDBJ databases">
        <authorList>
            <person name="Kallberg Y."/>
            <person name="Tangrot J."/>
            <person name="Rosling A."/>
        </authorList>
    </citation>
    <scope>NUCLEOTIDE SEQUENCE</scope>
    <source>
        <strain evidence="5">Wild A</strain>
    </source>
</reference>
<dbReference type="InterPro" id="IPR027417">
    <property type="entry name" value="P-loop_NTPase"/>
</dbReference>
<evidence type="ECO:0000313" key="6">
    <source>
        <dbReference type="Proteomes" id="UP001153678"/>
    </source>
</evidence>
<keyword evidence="3" id="KW-0964">Secreted</keyword>
<proteinExistence type="predicted"/>
<evidence type="ECO:0000259" key="4">
    <source>
        <dbReference type="Pfam" id="PF20147"/>
    </source>
</evidence>
<evidence type="ECO:0000313" key="5">
    <source>
        <dbReference type="EMBL" id="CAI2193415.1"/>
    </source>
</evidence>
<dbReference type="OrthoDB" id="3171351at2759"/>
<dbReference type="Proteomes" id="UP001153678">
    <property type="component" value="Unassembled WGS sequence"/>
</dbReference>
<dbReference type="AlphaFoldDB" id="A0A9W4T5S5"/>
<protein>
    <submittedName>
        <fullName evidence="5">18118_t:CDS:1</fullName>
    </submittedName>
</protein>
<organism evidence="5 6">
    <name type="scientific">Funneliformis geosporum</name>
    <dbReference type="NCBI Taxonomy" id="1117311"/>
    <lineage>
        <taxon>Eukaryota</taxon>
        <taxon>Fungi</taxon>
        <taxon>Fungi incertae sedis</taxon>
        <taxon>Mucoromycota</taxon>
        <taxon>Glomeromycotina</taxon>
        <taxon>Glomeromycetes</taxon>
        <taxon>Glomerales</taxon>
        <taxon>Glomeraceae</taxon>
        <taxon>Funneliformis</taxon>
    </lineage>
</organism>
<dbReference type="GO" id="GO:0005576">
    <property type="term" value="C:extracellular region"/>
    <property type="evidence" value="ECO:0007669"/>
    <property type="project" value="UniProtKB-SubCell"/>
</dbReference>
<evidence type="ECO:0000256" key="3">
    <source>
        <dbReference type="ARBA" id="ARBA00022525"/>
    </source>
</evidence>
<dbReference type="SUPFAM" id="SSF52540">
    <property type="entry name" value="P-loop containing nucleoside triphosphate hydrolases"/>
    <property type="match status" value="2"/>
</dbReference>
<sequence>MSNYSSLSRVLSPFRVQTKFEENSLPARSNVVSIRYTMAYYFVLGEVPVKRTLDFVEFDSSELVMKLRHAIYDKKKNTFSKHNVDESNLILWKVDIPFDKDNVKLQMLDDTTRTINVEQELEGKEMFSRDPISVHLEHFDETRHSIHVIVQPSPPPATTGKRIWDLDDGNEDRHRKKVKPSVPEAILARAKKIMEDIKKLPENPEDYSNPKKFLSLPFPFLGERKPVERFSINDDDQFMYMGRKAFVKVLNTIDELKRGCGFMDCFIYGTMGYGKSYILATIACFLFRTGKRVVYLPDCRELARDTKDYVKSALYLAYENNSDKINKIYTCETLDEIVKFCKEESELLYIVVDQMNALDSHNNTEIDETIKRQTIAFLNQITTKHYYIKSSSANNTSALRLALKQANEKKIELYGGFDEDEILQWWIKNISNLPSMDDEQKKQIEYITGRNPLFLSFILDSKKDFDDTLDCLNQLLADKIQEPMTNFSEIISRDERWDLHVKLMSLCLTSGYTPFGYGTDDYDHRFFYIDNNKCCHCSSGFVRDCMADYLFEKGRLEVFTNPSWIQCIKEFKNNPSVMGFMVEKACLSSIVKNGFIANVINFKPDNYKFFTSIQEINFSMNEGPCTFYLPRRWNQKSIDGLITLHKLQNKKEKVDKDTLYIVPIQITFDKETHSDSEASFFSGIWPGLKSKMLGDLKVEVIFIWITRENDVDYFVEANEKMLKGRMIEINPQYTSIVTTFKSINVELENILSY</sequence>
<dbReference type="GO" id="GO:0043657">
    <property type="term" value="C:host cell"/>
    <property type="evidence" value="ECO:0007669"/>
    <property type="project" value="UniProtKB-SubCell"/>
</dbReference>
<accession>A0A9W4T5S5</accession>